<dbReference type="EMBL" id="JAOPHQ010001182">
    <property type="protein sequence ID" value="KAK0151655.1"/>
    <property type="molecule type" value="Genomic_DNA"/>
</dbReference>
<dbReference type="Proteomes" id="UP001174136">
    <property type="component" value="Unassembled WGS sequence"/>
</dbReference>
<sequence length="187" mass="21430">MCLVSNVCLLVSGEREVNPGFSSSAGVPGAFLQTPELVKSLADLEATLGRWVLEVGSGQRKWRCWRCRGRNPFRRESALQGMRRKFQAEPPGQDYQPTAKKNMQGRKPLVKWPKSNSKEWETINTDLSLILRNIKGSAENKLEKMGDIIYNYREEKCGVKDQVRKKNMLPAPKSRRLQEIQQLVKER</sequence>
<protein>
    <submittedName>
        <fullName evidence="1">Uncharacterized protein</fullName>
    </submittedName>
</protein>
<comment type="caution">
    <text evidence="1">The sequence shown here is derived from an EMBL/GenBank/DDBJ whole genome shotgun (WGS) entry which is preliminary data.</text>
</comment>
<evidence type="ECO:0000313" key="1">
    <source>
        <dbReference type="EMBL" id="KAK0151655.1"/>
    </source>
</evidence>
<evidence type="ECO:0000313" key="2">
    <source>
        <dbReference type="Proteomes" id="UP001174136"/>
    </source>
</evidence>
<dbReference type="AlphaFoldDB" id="A0AA47P833"/>
<proteinExistence type="predicted"/>
<organism evidence="1 2">
    <name type="scientific">Merluccius polli</name>
    <name type="common">Benguela hake</name>
    <name type="synonym">Merluccius cadenati</name>
    <dbReference type="NCBI Taxonomy" id="89951"/>
    <lineage>
        <taxon>Eukaryota</taxon>
        <taxon>Metazoa</taxon>
        <taxon>Chordata</taxon>
        <taxon>Craniata</taxon>
        <taxon>Vertebrata</taxon>
        <taxon>Euteleostomi</taxon>
        <taxon>Actinopterygii</taxon>
        <taxon>Neopterygii</taxon>
        <taxon>Teleostei</taxon>
        <taxon>Neoteleostei</taxon>
        <taxon>Acanthomorphata</taxon>
        <taxon>Zeiogadaria</taxon>
        <taxon>Gadariae</taxon>
        <taxon>Gadiformes</taxon>
        <taxon>Gadoidei</taxon>
        <taxon>Merlucciidae</taxon>
        <taxon>Merluccius</taxon>
    </lineage>
</organism>
<reference evidence="1" key="1">
    <citation type="journal article" date="2023" name="Front. Mar. Sci.">
        <title>A new Merluccius polli reference genome to investigate the effects of global change in West African waters.</title>
        <authorList>
            <person name="Mateo J.L."/>
            <person name="Blanco-Fernandez C."/>
            <person name="Garcia-Vazquez E."/>
            <person name="Machado-Schiaffino G."/>
        </authorList>
    </citation>
    <scope>NUCLEOTIDE SEQUENCE</scope>
    <source>
        <strain evidence="1">C29</strain>
        <tissue evidence="1">Fin</tissue>
    </source>
</reference>
<accession>A0AA47P833</accession>
<name>A0AA47P833_MERPO</name>
<keyword evidence="2" id="KW-1185">Reference proteome</keyword>
<gene>
    <name evidence="1" type="ORF">N1851_007033</name>
</gene>